<feature type="transmembrane region" description="Helical" evidence="19">
    <location>
        <begin position="226"/>
        <end position="244"/>
    </location>
</feature>
<accession>A0A857C2K6</accession>
<proteinExistence type="inferred from homology"/>
<keyword evidence="13 19" id="KW-0472">Membrane</keyword>
<evidence type="ECO:0000256" key="17">
    <source>
        <dbReference type="ARBA" id="ARBA00048623"/>
    </source>
</evidence>
<comment type="cofactor">
    <cofactor evidence="1 19">
        <name>Mg(2+)</name>
        <dbReference type="ChEBI" id="CHEBI:18420"/>
    </cofactor>
</comment>
<feature type="transmembrane region" description="Helical" evidence="19">
    <location>
        <begin position="53"/>
        <end position="77"/>
    </location>
</feature>
<evidence type="ECO:0000256" key="14">
    <source>
        <dbReference type="ARBA" id="ARBA00025228"/>
    </source>
</evidence>
<evidence type="ECO:0000256" key="13">
    <source>
        <dbReference type="ARBA" id="ARBA00023136"/>
    </source>
</evidence>
<keyword evidence="7 19" id="KW-1003">Cell membrane</keyword>
<evidence type="ECO:0000256" key="16">
    <source>
        <dbReference type="ARBA" id="ARBA00032853"/>
    </source>
</evidence>
<dbReference type="GO" id="GO:0051073">
    <property type="term" value="F:adenosylcobinamide-GDP ribazoletransferase activity"/>
    <property type="evidence" value="ECO:0007669"/>
    <property type="project" value="UniProtKB-UniRule"/>
</dbReference>
<dbReference type="GO" id="GO:0008818">
    <property type="term" value="F:cobalamin 5'-phosphate synthase activity"/>
    <property type="evidence" value="ECO:0007669"/>
    <property type="project" value="UniProtKB-UniRule"/>
</dbReference>
<dbReference type="Proteomes" id="UP000435648">
    <property type="component" value="Chromosome"/>
</dbReference>
<dbReference type="Pfam" id="PF02654">
    <property type="entry name" value="CobS"/>
    <property type="match status" value="1"/>
</dbReference>
<sequence length="275" mass="27851">MKPEAEVPRDRITDPVLRAAADLAACLRFFSRVPVPAANRLDDPSQLPAFSRAAWLVPVAGALLALPPALLLALLGLTDLPPLAASLLAVAFAMMLTGALHEDGLADVADGFFGASRRERRLEIMKDSRIGAFGTLALVVCVGLRAVLLAALMARVGALSAALLLILVEAASRAAMVGVWTALAPARPDGLAAASGQPSSRAAMVAMLLGLAAALTGLALLPAPAVFAALLLAATAATGTALLARARIGGHTGDVLGATQQLALVGLLLGFCLAQ</sequence>
<feature type="transmembrane region" description="Helical" evidence="19">
    <location>
        <begin position="83"/>
        <end position="100"/>
    </location>
</feature>
<name>A0A857C2K6_9HYPH</name>
<keyword evidence="11 19" id="KW-0460">Magnesium</keyword>
<evidence type="ECO:0000256" key="4">
    <source>
        <dbReference type="ARBA" id="ARBA00010561"/>
    </source>
</evidence>
<dbReference type="GO" id="GO:0009236">
    <property type="term" value="P:cobalamin biosynthetic process"/>
    <property type="evidence" value="ECO:0007669"/>
    <property type="project" value="UniProtKB-UniRule"/>
</dbReference>
<evidence type="ECO:0000313" key="21">
    <source>
        <dbReference type="Proteomes" id="UP000435648"/>
    </source>
</evidence>
<evidence type="ECO:0000256" key="7">
    <source>
        <dbReference type="ARBA" id="ARBA00022475"/>
    </source>
</evidence>
<evidence type="ECO:0000256" key="11">
    <source>
        <dbReference type="ARBA" id="ARBA00022842"/>
    </source>
</evidence>
<gene>
    <name evidence="19 20" type="primary">cobS</name>
    <name evidence="20" type="ORF">GH266_00035</name>
</gene>
<dbReference type="PANTHER" id="PTHR34148:SF1">
    <property type="entry name" value="ADENOSYLCOBINAMIDE-GDP RIBAZOLETRANSFERASE"/>
    <property type="match status" value="1"/>
</dbReference>
<evidence type="ECO:0000256" key="8">
    <source>
        <dbReference type="ARBA" id="ARBA00022573"/>
    </source>
</evidence>
<dbReference type="AlphaFoldDB" id="A0A857C2K6"/>
<comment type="function">
    <text evidence="14 19">Joins adenosylcobinamide-GDP and alpha-ribazole to generate adenosylcobalamin (Ado-cobalamin). Also synthesizes adenosylcobalamin 5'-phosphate from adenosylcobinamide-GDP and alpha-ribazole 5'-phosphate.</text>
</comment>
<evidence type="ECO:0000256" key="15">
    <source>
        <dbReference type="ARBA" id="ARBA00032605"/>
    </source>
</evidence>
<evidence type="ECO:0000256" key="10">
    <source>
        <dbReference type="ARBA" id="ARBA00022692"/>
    </source>
</evidence>
<evidence type="ECO:0000256" key="12">
    <source>
        <dbReference type="ARBA" id="ARBA00022989"/>
    </source>
</evidence>
<feature type="transmembrane region" description="Helical" evidence="19">
    <location>
        <begin position="202"/>
        <end position="220"/>
    </location>
</feature>
<feature type="transmembrane region" description="Helical" evidence="19">
    <location>
        <begin position="158"/>
        <end position="181"/>
    </location>
</feature>
<keyword evidence="10 19" id="KW-0812">Transmembrane</keyword>
<dbReference type="InterPro" id="IPR003805">
    <property type="entry name" value="CobS"/>
</dbReference>
<dbReference type="NCBIfam" id="TIGR00317">
    <property type="entry name" value="cobS"/>
    <property type="match status" value="1"/>
</dbReference>
<comment type="catalytic activity">
    <reaction evidence="18 19">
        <text>alpha-ribazole 5'-phosphate + adenosylcob(III)inamide-GDP = adenosylcob(III)alamin 5'-phosphate + GMP + H(+)</text>
        <dbReference type="Rhea" id="RHEA:23560"/>
        <dbReference type="ChEBI" id="CHEBI:15378"/>
        <dbReference type="ChEBI" id="CHEBI:57918"/>
        <dbReference type="ChEBI" id="CHEBI:58115"/>
        <dbReference type="ChEBI" id="CHEBI:60487"/>
        <dbReference type="ChEBI" id="CHEBI:60493"/>
        <dbReference type="EC" id="2.7.8.26"/>
    </reaction>
</comment>
<evidence type="ECO:0000256" key="19">
    <source>
        <dbReference type="HAMAP-Rule" id="MF_00719"/>
    </source>
</evidence>
<dbReference type="OrthoDB" id="9794626at2"/>
<keyword evidence="8 19" id="KW-0169">Cobalamin biosynthesis</keyword>
<dbReference type="EC" id="2.7.8.26" evidence="5 19"/>
<dbReference type="KEGG" id="siw:GH266_00035"/>
<dbReference type="UniPathway" id="UPA00148">
    <property type="reaction ID" value="UER00238"/>
</dbReference>
<evidence type="ECO:0000313" key="20">
    <source>
        <dbReference type="EMBL" id="QGZ33035.1"/>
    </source>
</evidence>
<evidence type="ECO:0000256" key="18">
    <source>
        <dbReference type="ARBA" id="ARBA00049504"/>
    </source>
</evidence>
<protein>
    <recommendedName>
        <fullName evidence="6 19">Adenosylcobinamide-GDP ribazoletransferase</fullName>
        <ecNumber evidence="5 19">2.7.8.26</ecNumber>
    </recommendedName>
    <alternativeName>
        <fullName evidence="16 19">Cobalamin synthase</fullName>
    </alternativeName>
    <alternativeName>
        <fullName evidence="15 19">Cobalamin-5'-phosphate synthase</fullName>
    </alternativeName>
</protein>
<evidence type="ECO:0000256" key="3">
    <source>
        <dbReference type="ARBA" id="ARBA00004663"/>
    </source>
</evidence>
<evidence type="ECO:0000256" key="2">
    <source>
        <dbReference type="ARBA" id="ARBA00004651"/>
    </source>
</evidence>
<dbReference type="EMBL" id="CP046908">
    <property type="protein sequence ID" value="QGZ33035.1"/>
    <property type="molecule type" value="Genomic_DNA"/>
</dbReference>
<comment type="catalytic activity">
    <reaction evidence="17 19">
        <text>alpha-ribazole + adenosylcob(III)inamide-GDP = adenosylcob(III)alamin + GMP + H(+)</text>
        <dbReference type="Rhea" id="RHEA:16049"/>
        <dbReference type="ChEBI" id="CHEBI:10329"/>
        <dbReference type="ChEBI" id="CHEBI:15378"/>
        <dbReference type="ChEBI" id="CHEBI:18408"/>
        <dbReference type="ChEBI" id="CHEBI:58115"/>
        <dbReference type="ChEBI" id="CHEBI:60487"/>
        <dbReference type="EC" id="2.7.8.26"/>
    </reaction>
</comment>
<dbReference type="PANTHER" id="PTHR34148">
    <property type="entry name" value="ADENOSYLCOBINAMIDE-GDP RIBAZOLETRANSFERASE"/>
    <property type="match status" value="1"/>
</dbReference>
<evidence type="ECO:0000256" key="1">
    <source>
        <dbReference type="ARBA" id="ARBA00001946"/>
    </source>
</evidence>
<dbReference type="RefSeq" id="WP_158192073.1">
    <property type="nucleotide sequence ID" value="NZ_CP046908.1"/>
</dbReference>
<dbReference type="HAMAP" id="MF_00719">
    <property type="entry name" value="CobS"/>
    <property type="match status" value="1"/>
</dbReference>
<dbReference type="GO" id="GO:0005886">
    <property type="term" value="C:plasma membrane"/>
    <property type="evidence" value="ECO:0007669"/>
    <property type="project" value="UniProtKB-SubCell"/>
</dbReference>
<evidence type="ECO:0000256" key="6">
    <source>
        <dbReference type="ARBA" id="ARBA00015850"/>
    </source>
</evidence>
<reference evidence="20 21" key="1">
    <citation type="submission" date="2019-12" db="EMBL/GenBank/DDBJ databases">
        <title>The genome of Stappia indica PHM037.</title>
        <authorList>
            <person name="Kacar D."/>
            <person name="Galan B."/>
            <person name="Canedo L."/>
            <person name="Rodriguez P."/>
            <person name="de la Calle F."/>
            <person name="Garcia J.L."/>
        </authorList>
    </citation>
    <scope>NUCLEOTIDE SEQUENCE [LARGE SCALE GENOMIC DNA]</scope>
    <source>
        <strain evidence="20 21">PHM037</strain>
    </source>
</reference>
<evidence type="ECO:0000256" key="5">
    <source>
        <dbReference type="ARBA" id="ARBA00013200"/>
    </source>
</evidence>
<organism evidence="20 21">
    <name type="scientific">Stappia indica</name>
    <dbReference type="NCBI Taxonomy" id="538381"/>
    <lineage>
        <taxon>Bacteria</taxon>
        <taxon>Pseudomonadati</taxon>
        <taxon>Pseudomonadota</taxon>
        <taxon>Alphaproteobacteria</taxon>
        <taxon>Hyphomicrobiales</taxon>
        <taxon>Stappiaceae</taxon>
        <taxon>Stappia</taxon>
    </lineage>
</organism>
<keyword evidence="12 19" id="KW-1133">Transmembrane helix</keyword>
<comment type="subcellular location">
    <subcellularLocation>
        <location evidence="2 19">Cell membrane</location>
        <topology evidence="2 19">Multi-pass membrane protein</topology>
    </subcellularLocation>
</comment>
<feature type="transmembrane region" description="Helical" evidence="19">
    <location>
        <begin position="130"/>
        <end position="152"/>
    </location>
</feature>
<comment type="pathway">
    <text evidence="3 19">Cofactor biosynthesis; adenosylcobalamin biosynthesis; adenosylcobalamin from cob(II)yrinate a,c-diamide: step 7/7.</text>
</comment>
<comment type="similarity">
    <text evidence="4 19">Belongs to the CobS family.</text>
</comment>
<keyword evidence="9 19" id="KW-0808">Transferase</keyword>
<evidence type="ECO:0000256" key="9">
    <source>
        <dbReference type="ARBA" id="ARBA00022679"/>
    </source>
</evidence>